<feature type="domain" description="Fe/B12 periplasmic-binding" evidence="1">
    <location>
        <begin position="40"/>
        <end position="304"/>
    </location>
</feature>
<dbReference type="EMBL" id="JASAXT010000007">
    <property type="protein sequence ID" value="MDP8148523.1"/>
    <property type="molecule type" value="Genomic_DNA"/>
</dbReference>
<gene>
    <name evidence="2" type="ORF">QJU57_05480</name>
</gene>
<dbReference type="Proteomes" id="UP001226020">
    <property type="component" value="Unassembled WGS sequence"/>
</dbReference>
<dbReference type="InterPro" id="IPR050902">
    <property type="entry name" value="ABC_Transporter_SBP"/>
</dbReference>
<comment type="caution">
    <text evidence="2">The sequence shown here is derived from an EMBL/GenBank/DDBJ whole genome shotgun (WGS) entry which is preliminary data.</text>
</comment>
<protein>
    <submittedName>
        <fullName evidence="2">ABC transporter substrate-binding protein</fullName>
    </submittedName>
</protein>
<dbReference type="InterPro" id="IPR002491">
    <property type="entry name" value="ABC_transptr_periplasmic_BD"/>
</dbReference>
<evidence type="ECO:0000313" key="3">
    <source>
        <dbReference type="Proteomes" id="UP001226020"/>
    </source>
</evidence>
<organism evidence="2 3">
    <name type="scientific">Phocoenobacter atlanticus subsp. atlanticus</name>
    <dbReference type="NCBI Taxonomy" id="3061285"/>
    <lineage>
        <taxon>Bacteria</taxon>
        <taxon>Pseudomonadati</taxon>
        <taxon>Pseudomonadota</taxon>
        <taxon>Gammaproteobacteria</taxon>
        <taxon>Pasteurellales</taxon>
        <taxon>Pasteurellaceae</taxon>
        <taxon>Phocoenobacter</taxon>
        <taxon>Phocoenobacter atlanticus</taxon>
    </lineage>
</organism>
<sequence length="306" mass="32791">MFIKTLVTNLNLEALHIRKLGTLFVLATLSASINAESYHRIVSTTGNASQIIAELGLADDLVAVDTTSTLPADIMKNKPKIGYRRALSSEGILAMRPDLVVLAPDAGPPNVISQLKSSKVKTITITDKKSLKGVIDDIQLIAKTLDATEQAKPLIERINKDKAEITEIIESYPTQPKIAFFMDGGVDRFMGFGDETAGDGMINIVGGKNIFKSQFKSVKPVSLEALSVSDMDMIIIASHSGKDRNPATLTKALDKYTKLAVTKAGQKGCVFTIGIVEGLGFGPDLTQSAKEIAQAAKECVTQGEIK</sequence>
<accession>A0AAW8CB92</accession>
<dbReference type="RefSeq" id="WP_306352171.1">
    <property type="nucleotide sequence ID" value="NZ_JASAWV010000007.1"/>
</dbReference>
<dbReference type="SUPFAM" id="SSF53807">
    <property type="entry name" value="Helical backbone' metal receptor"/>
    <property type="match status" value="1"/>
</dbReference>
<proteinExistence type="predicted"/>
<dbReference type="PROSITE" id="PS50983">
    <property type="entry name" value="FE_B12_PBP"/>
    <property type="match status" value="1"/>
</dbReference>
<name>A0AAW8CB92_9PAST</name>
<dbReference type="AlphaFoldDB" id="A0AAW8CB92"/>
<dbReference type="Gene3D" id="3.40.50.1980">
    <property type="entry name" value="Nitrogenase molybdenum iron protein domain"/>
    <property type="match status" value="2"/>
</dbReference>
<dbReference type="PANTHER" id="PTHR30535">
    <property type="entry name" value="VITAMIN B12-BINDING PROTEIN"/>
    <property type="match status" value="1"/>
</dbReference>
<keyword evidence="3" id="KW-1185">Reference proteome</keyword>
<dbReference type="PANTHER" id="PTHR30535:SF4">
    <property type="entry name" value="HEMIN-BINDING PERIPLASMIC PROTEIN HMUT"/>
    <property type="match status" value="1"/>
</dbReference>
<dbReference type="Pfam" id="PF01497">
    <property type="entry name" value="Peripla_BP_2"/>
    <property type="match status" value="1"/>
</dbReference>
<evidence type="ECO:0000259" key="1">
    <source>
        <dbReference type="PROSITE" id="PS50983"/>
    </source>
</evidence>
<reference evidence="2 3" key="1">
    <citation type="journal article" date="2023" name="Front. Microbiol.">
        <title>Phylogeography and host specificity of Pasteurellaceae pathogenic to sea-farmed fish in the north-east Atlantic.</title>
        <authorList>
            <person name="Gulla S."/>
            <person name="Colquhoun D.J."/>
            <person name="Olsen A.B."/>
            <person name="Spilsberg B."/>
            <person name="Lagesen K."/>
            <person name="Aakesson C.P."/>
            <person name="Strom S."/>
            <person name="Manji F."/>
            <person name="Birkbeck T.H."/>
            <person name="Nilsen H.K."/>
        </authorList>
    </citation>
    <scope>NUCLEOTIDE SEQUENCE [LARGE SCALE GENOMIC DNA]</scope>
    <source>
        <strain evidence="2 3">NVIB3131</strain>
    </source>
</reference>
<evidence type="ECO:0000313" key="2">
    <source>
        <dbReference type="EMBL" id="MDP8148523.1"/>
    </source>
</evidence>